<evidence type="ECO:0000313" key="3">
    <source>
        <dbReference type="EMBL" id="QPZ88385.1"/>
    </source>
</evidence>
<feature type="transmembrane region" description="Helical" evidence="2">
    <location>
        <begin position="153"/>
        <end position="176"/>
    </location>
</feature>
<organism evidence="3">
    <name type="scientific">Soybean thrips virus 2</name>
    <dbReference type="NCBI Taxonomy" id="2796561"/>
    <lineage>
        <taxon>Viruses</taxon>
        <taxon>Riboviria</taxon>
        <taxon>Orthornavirae</taxon>
        <taxon>Kitrinoviricota</taxon>
        <taxon>Flasuviricetes</taxon>
        <taxon>Amarillovirales</taxon>
        <taxon>Flaviviridae</taxon>
        <taxon>Jingmenvirus group</taxon>
    </lineage>
</organism>
<keyword evidence="2" id="KW-0472">Membrane</keyword>
<sequence length="494" mass="54337">MTDEDLRKADENAQRMRMEDEKQYKKKLEADKIKRKFESRTRMYFDEYSFVILRDVLLVPGYKILGEKIFMSLIGLYIGFYMGVAFLLGQIWGPFIPALYCSTIYIDQDCSMVAKCLMTIWFVTKMIKKVFLQKDKETAYEAMMYRPQKATDWYAIGRGMGFYVDISIMLGLTYLVHGNGYGQMFHGVWVLANILIISRNIPGVGGNSNLGLITLVFIAAISLMMLPDIYAKVLRITVRTLEPVKMAEESIGVSAPLGGFLGGLQNPFEPLFGLASTSFVDALRAGCGNFITGWLIFDDWLGAGYALSTATTIRMKKEDGKLAGSAGLYGGLTVFWVLGDLFLSYRAGAVLRFIITIISLFLSGTAWFSFGSKVWGGRGQGVMLTEARANFGFVFGSGPTGMRIAVLRLCTFVATVCFMTKTNGNLALGAGLMLLATCVSERAMTILLGGLTMQPSLIIQGVTRVKPVTESLSNATVDAYSSLGENSSSRTEPG</sequence>
<feature type="region of interest" description="Disordered" evidence="1">
    <location>
        <begin position="1"/>
        <end position="20"/>
    </location>
</feature>
<evidence type="ECO:0000256" key="1">
    <source>
        <dbReference type="SAM" id="MobiDB-lite"/>
    </source>
</evidence>
<feature type="transmembrane region" description="Helical" evidence="2">
    <location>
        <begin position="69"/>
        <end position="92"/>
    </location>
</feature>
<keyword evidence="2" id="KW-1133">Transmembrane helix</keyword>
<dbReference type="EMBL" id="MW023857">
    <property type="protein sequence ID" value="QPZ88385.1"/>
    <property type="molecule type" value="Genomic_RNA"/>
</dbReference>
<feature type="transmembrane region" description="Helical" evidence="2">
    <location>
        <begin position="349"/>
        <end position="370"/>
    </location>
</feature>
<reference evidence="3" key="1">
    <citation type="journal article" date="2020" name="Viruses">
        <title>Soybean Thrips (Thysanoptera: Thripidae) Harbor Highly Diverse Populations of Arthropod, Fungal and Plant Viruses.</title>
        <authorList>
            <person name="Thekke-Veetil T."/>
            <person name="Lagos-Kutz D."/>
            <person name="McCoppin N.K."/>
            <person name="Hartman G.L."/>
            <person name="Ju H.K."/>
            <person name="Lim H.S."/>
            <person name="Domier L.L."/>
        </authorList>
    </citation>
    <scope>NUCLEOTIDE SEQUENCE</scope>
    <source>
        <strain evidence="3">STN1ThV2</strain>
    </source>
</reference>
<evidence type="ECO:0000256" key="2">
    <source>
        <dbReference type="SAM" id="Phobius"/>
    </source>
</evidence>
<protein>
    <submittedName>
        <fullName evidence="3">Uncharacterized protein</fullName>
    </submittedName>
</protein>
<name>A0A7T3UYK7_9FLAV</name>
<accession>A0A7T3UYK7</accession>
<proteinExistence type="predicted"/>
<keyword evidence="2" id="KW-0812">Transmembrane</keyword>
<feature type="transmembrane region" description="Helical" evidence="2">
    <location>
        <begin position="112"/>
        <end position="132"/>
    </location>
</feature>
<feature type="transmembrane region" description="Helical" evidence="2">
    <location>
        <begin position="210"/>
        <end position="231"/>
    </location>
</feature>
<feature type="transmembrane region" description="Helical" evidence="2">
    <location>
        <begin position="322"/>
        <end position="343"/>
    </location>
</feature>